<comment type="caution">
    <text evidence="2">The sequence shown here is derived from an EMBL/GenBank/DDBJ whole genome shotgun (WGS) entry which is preliminary data.</text>
</comment>
<gene>
    <name evidence="2" type="ORF">AAFF_G00322340</name>
</gene>
<accession>A0AAD7SN28</accession>
<evidence type="ECO:0000313" key="2">
    <source>
        <dbReference type="EMBL" id="KAJ8405243.1"/>
    </source>
</evidence>
<sequence length="93" mass="10353">MHMHTWPPQCTGTHVGHALLRREDGTVAQTLHSWGQAQSPQTCRRGERGERTASASVGGNELERKEAVMEVTGRWGYQGTLKLFFSVYTPDPS</sequence>
<dbReference type="AlphaFoldDB" id="A0AAD7SN28"/>
<dbReference type="EMBL" id="JAINUG010000049">
    <property type="protein sequence ID" value="KAJ8405243.1"/>
    <property type="molecule type" value="Genomic_DNA"/>
</dbReference>
<protein>
    <submittedName>
        <fullName evidence="2">Uncharacterized protein</fullName>
    </submittedName>
</protein>
<organism evidence="2 3">
    <name type="scientific">Aldrovandia affinis</name>
    <dbReference type="NCBI Taxonomy" id="143900"/>
    <lineage>
        <taxon>Eukaryota</taxon>
        <taxon>Metazoa</taxon>
        <taxon>Chordata</taxon>
        <taxon>Craniata</taxon>
        <taxon>Vertebrata</taxon>
        <taxon>Euteleostomi</taxon>
        <taxon>Actinopterygii</taxon>
        <taxon>Neopterygii</taxon>
        <taxon>Teleostei</taxon>
        <taxon>Notacanthiformes</taxon>
        <taxon>Halosauridae</taxon>
        <taxon>Aldrovandia</taxon>
    </lineage>
</organism>
<dbReference type="Proteomes" id="UP001221898">
    <property type="component" value="Unassembled WGS sequence"/>
</dbReference>
<reference evidence="2" key="1">
    <citation type="journal article" date="2023" name="Science">
        <title>Genome structures resolve the early diversification of teleost fishes.</title>
        <authorList>
            <person name="Parey E."/>
            <person name="Louis A."/>
            <person name="Montfort J."/>
            <person name="Bouchez O."/>
            <person name="Roques C."/>
            <person name="Iampietro C."/>
            <person name="Lluch J."/>
            <person name="Castinel A."/>
            <person name="Donnadieu C."/>
            <person name="Desvignes T."/>
            <person name="Floi Bucao C."/>
            <person name="Jouanno E."/>
            <person name="Wen M."/>
            <person name="Mejri S."/>
            <person name="Dirks R."/>
            <person name="Jansen H."/>
            <person name="Henkel C."/>
            <person name="Chen W.J."/>
            <person name="Zahm M."/>
            <person name="Cabau C."/>
            <person name="Klopp C."/>
            <person name="Thompson A.W."/>
            <person name="Robinson-Rechavi M."/>
            <person name="Braasch I."/>
            <person name="Lecointre G."/>
            <person name="Bobe J."/>
            <person name="Postlethwait J.H."/>
            <person name="Berthelot C."/>
            <person name="Roest Crollius H."/>
            <person name="Guiguen Y."/>
        </authorList>
    </citation>
    <scope>NUCLEOTIDE SEQUENCE</scope>
    <source>
        <strain evidence="2">NC1722</strain>
    </source>
</reference>
<feature type="region of interest" description="Disordered" evidence="1">
    <location>
        <begin position="32"/>
        <end position="59"/>
    </location>
</feature>
<name>A0AAD7SN28_9TELE</name>
<evidence type="ECO:0000313" key="3">
    <source>
        <dbReference type="Proteomes" id="UP001221898"/>
    </source>
</evidence>
<evidence type="ECO:0000256" key="1">
    <source>
        <dbReference type="SAM" id="MobiDB-lite"/>
    </source>
</evidence>
<keyword evidence="3" id="KW-1185">Reference proteome</keyword>
<proteinExistence type="predicted"/>
<feature type="compositionally biased region" description="Polar residues" evidence="1">
    <location>
        <begin position="32"/>
        <end position="42"/>
    </location>
</feature>